<proteinExistence type="predicted"/>
<dbReference type="RefSeq" id="WP_226586428.1">
    <property type="nucleotide sequence ID" value="NZ_BLAY01000093.1"/>
</dbReference>
<dbReference type="Proteomes" id="UP001050975">
    <property type="component" value="Unassembled WGS sequence"/>
</dbReference>
<evidence type="ECO:0000313" key="2">
    <source>
        <dbReference type="Proteomes" id="UP001050975"/>
    </source>
</evidence>
<accession>A0AAV3XF90</accession>
<comment type="caution">
    <text evidence="1">The sequence shown here is derived from an EMBL/GenBank/DDBJ whole genome shotgun (WGS) entry which is preliminary data.</text>
</comment>
<evidence type="ECO:0008006" key="3">
    <source>
        <dbReference type="Google" id="ProtNLM"/>
    </source>
</evidence>
<dbReference type="EMBL" id="BLAY01000093">
    <property type="protein sequence ID" value="GET40535.1"/>
    <property type="molecule type" value="Genomic_DNA"/>
</dbReference>
<protein>
    <recommendedName>
        <fullName evidence="3">Thylakoid-associated protein</fullName>
    </recommendedName>
</protein>
<dbReference type="Pfam" id="PF11378">
    <property type="entry name" value="DUF3181"/>
    <property type="match status" value="1"/>
</dbReference>
<gene>
    <name evidence="1" type="ORF">MiSe_53450</name>
</gene>
<dbReference type="InterPro" id="IPR021518">
    <property type="entry name" value="DUF3181"/>
</dbReference>
<dbReference type="AlphaFoldDB" id="A0AAV3XF90"/>
<sequence length="102" mass="11804">MAKTNTTETIEALAAEIGENVYMDIAKWHLYLREAHLHTLLAERMYPMLLDNSLSEDKVMQILQDMPVRLGGGHREVPLADMLPMQSRVHLIDVLEEFQRKM</sequence>
<keyword evidence="2" id="KW-1185">Reference proteome</keyword>
<name>A0AAV3XF90_9CYAN</name>
<evidence type="ECO:0000313" key="1">
    <source>
        <dbReference type="EMBL" id="GET40535.1"/>
    </source>
</evidence>
<organism evidence="1 2">
    <name type="scientific">Microseira wollei NIES-4236</name>
    <dbReference type="NCBI Taxonomy" id="2530354"/>
    <lineage>
        <taxon>Bacteria</taxon>
        <taxon>Bacillati</taxon>
        <taxon>Cyanobacteriota</taxon>
        <taxon>Cyanophyceae</taxon>
        <taxon>Oscillatoriophycideae</taxon>
        <taxon>Aerosakkonematales</taxon>
        <taxon>Aerosakkonemataceae</taxon>
        <taxon>Microseira</taxon>
    </lineage>
</organism>
<reference evidence="1" key="1">
    <citation type="submission" date="2019-10" db="EMBL/GenBank/DDBJ databases">
        <title>Draft genome sequece of Microseira wollei NIES-4236.</title>
        <authorList>
            <person name="Yamaguchi H."/>
            <person name="Suzuki S."/>
            <person name="Kawachi M."/>
        </authorList>
    </citation>
    <scope>NUCLEOTIDE SEQUENCE</scope>
    <source>
        <strain evidence="1">NIES-4236</strain>
    </source>
</reference>